<dbReference type="GO" id="GO:0005886">
    <property type="term" value="C:plasma membrane"/>
    <property type="evidence" value="ECO:0007669"/>
    <property type="project" value="UniProtKB-SubCell"/>
</dbReference>
<feature type="transmembrane region" description="Helical" evidence="7">
    <location>
        <begin position="244"/>
        <end position="263"/>
    </location>
</feature>
<sequence>MGRGTLFVLVGAFLWGTISFFVKNLYEAGFTPMEVVTIRVTVAAIILCVFTGLTSNKSLKLQRISHIKYFIGTGVFSITFFNYCMFKTIQLSTVQVSAALLYTGPAFVIIISLIVLHEKITRNKILSLLCTCVGIILVVEFFPLQDKTIPIMTIIIGLCSGIGYALYSIFSKFALQHYDSLTITTYTFLVSAIVLIPFFPFSKKGALLIQPDVYLYALGLGFVPTAIAYILYTYGLSFIEASKAAILSTMEPVVATLIGIFIFTEPFTIFQIVGMGCILLAVMIIELPSLSNRKKKVIQ</sequence>
<feature type="transmembrane region" description="Helical" evidence="7">
    <location>
        <begin position="35"/>
        <end position="55"/>
    </location>
</feature>
<dbReference type="InterPro" id="IPR050638">
    <property type="entry name" value="AA-Vitamin_Transporters"/>
</dbReference>
<dbReference type="Gene3D" id="1.10.3730.20">
    <property type="match status" value="2"/>
</dbReference>
<name>A0A9D1PNR0_9BACI</name>
<dbReference type="PANTHER" id="PTHR32322:SF18">
    <property type="entry name" value="S-ADENOSYLMETHIONINE_S-ADENOSYLHOMOCYSTEINE TRANSPORTER"/>
    <property type="match status" value="1"/>
</dbReference>
<dbReference type="EMBL" id="DXHX01000126">
    <property type="protein sequence ID" value="HIV75186.1"/>
    <property type="molecule type" value="Genomic_DNA"/>
</dbReference>
<accession>A0A9D1PNR0</accession>
<feature type="transmembrane region" description="Helical" evidence="7">
    <location>
        <begin position="95"/>
        <end position="116"/>
    </location>
</feature>
<dbReference type="Proteomes" id="UP000823937">
    <property type="component" value="Unassembled WGS sequence"/>
</dbReference>
<comment type="similarity">
    <text evidence="2">Belongs to the EamA transporter family.</text>
</comment>
<evidence type="ECO:0000313" key="9">
    <source>
        <dbReference type="EMBL" id="HIV75186.1"/>
    </source>
</evidence>
<feature type="domain" description="EamA" evidence="8">
    <location>
        <begin position="3"/>
        <end position="139"/>
    </location>
</feature>
<dbReference type="SUPFAM" id="SSF103481">
    <property type="entry name" value="Multidrug resistance efflux transporter EmrE"/>
    <property type="match status" value="2"/>
</dbReference>
<evidence type="ECO:0000313" key="10">
    <source>
        <dbReference type="Proteomes" id="UP000823937"/>
    </source>
</evidence>
<comment type="subcellular location">
    <subcellularLocation>
        <location evidence="1">Cell membrane</location>
        <topology evidence="1">Multi-pass membrane protein</topology>
    </subcellularLocation>
</comment>
<protein>
    <submittedName>
        <fullName evidence="9">DMT family transporter</fullName>
    </submittedName>
</protein>
<dbReference type="InterPro" id="IPR000620">
    <property type="entry name" value="EamA_dom"/>
</dbReference>
<feature type="transmembrane region" description="Helical" evidence="7">
    <location>
        <begin position="213"/>
        <end position="232"/>
    </location>
</feature>
<gene>
    <name evidence="9" type="ORF">H9895_08930</name>
</gene>
<evidence type="ECO:0000256" key="6">
    <source>
        <dbReference type="ARBA" id="ARBA00023136"/>
    </source>
</evidence>
<evidence type="ECO:0000256" key="5">
    <source>
        <dbReference type="ARBA" id="ARBA00022989"/>
    </source>
</evidence>
<organism evidence="9 10">
    <name type="scientific">Candidatus Pseudogracilibacillus intestinigallinarum</name>
    <dbReference type="NCBI Taxonomy" id="2838742"/>
    <lineage>
        <taxon>Bacteria</taxon>
        <taxon>Bacillati</taxon>
        <taxon>Bacillota</taxon>
        <taxon>Bacilli</taxon>
        <taxon>Bacillales</taxon>
        <taxon>Bacillaceae</taxon>
        <taxon>Pseudogracilibacillus</taxon>
    </lineage>
</organism>
<evidence type="ECO:0000256" key="3">
    <source>
        <dbReference type="ARBA" id="ARBA00022475"/>
    </source>
</evidence>
<dbReference type="Pfam" id="PF00892">
    <property type="entry name" value="EamA"/>
    <property type="match status" value="2"/>
</dbReference>
<proteinExistence type="inferred from homology"/>
<keyword evidence="6 7" id="KW-0472">Membrane</keyword>
<keyword evidence="5 7" id="KW-1133">Transmembrane helix</keyword>
<evidence type="ECO:0000256" key="7">
    <source>
        <dbReference type="SAM" id="Phobius"/>
    </source>
</evidence>
<dbReference type="InterPro" id="IPR037185">
    <property type="entry name" value="EmrE-like"/>
</dbReference>
<evidence type="ECO:0000256" key="1">
    <source>
        <dbReference type="ARBA" id="ARBA00004651"/>
    </source>
</evidence>
<dbReference type="AlphaFoldDB" id="A0A9D1PNR0"/>
<reference evidence="9" key="2">
    <citation type="submission" date="2021-04" db="EMBL/GenBank/DDBJ databases">
        <authorList>
            <person name="Gilroy R."/>
        </authorList>
    </citation>
    <scope>NUCLEOTIDE SEQUENCE</scope>
    <source>
        <strain evidence="9">CHK169-2315</strain>
    </source>
</reference>
<feature type="transmembrane region" description="Helical" evidence="7">
    <location>
        <begin position="269"/>
        <end position="290"/>
    </location>
</feature>
<evidence type="ECO:0000259" key="8">
    <source>
        <dbReference type="Pfam" id="PF00892"/>
    </source>
</evidence>
<keyword evidence="3" id="KW-1003">Cell membrane</keyword>
<evidence type="ECO:0000256" key="2">
    <source>
        <dbReference type="ARBA" id="ARBA00007362"/>
    </source>
</evidence>
<dbReference type="PANTHER" id="PTHR32322">
    <property type="entry name" value="INNER MEMBRANE TRANSPORTER"/>
    <property type="match status" value="1"/>
</dbReference>
<feature type="domain" description="EamA" evidence="8">
    <location>
        <begin position="153"/>
        <end position="285"/>
    </location>
</feature>
<comment type="caution">
    <text evidence="9">The sequence shown here is derived from an EMBL/GenBank/DDBJ whole genome shotgun (WGS) entry which is preliminary data.</text>
</comment>
<reference evidence="9" key="1">
    <citation type="journal article" date="2021" name="PeerJ">
        <title>Extensive microbial diversity within the chicken gut microbiome revealed by metagenomics and culture.</title>
        <authorList>
            <person name="Gilroy R."/>
            <person name="Ravi A."/>
            <person name="Getino M."/>
            <person name="Pursley I."/>
            <person name="Horton D.L."/>
            <person name="Alikhan N.F."/>
            <person name="Baker D."/>
            <person name="Gharbi K."/>
            <person name="Hall N."/>
            <person name="Watson M."/>
            <person name="Adriaenssens E.M."/>
            <person name="Foster-Nyarko E."/>
            <person name="Jarju S."/>
            <person name="Secka A."/>
            <person name="Antonio M."/>
            <person name="Oren A."/>
            <person name="Chaudhuri R.R."/>
            <person name="La Ragione R."/>
            <person name="Hildebrand F."/>
            <person name="Pallen M.J."/>
        </authorList>
    </citation>
    <scope>NUCLEOTIDE SEQUENCE</scope>
    <source>
        <strain evidence="9">CHK169-2315</strain>
    </source>
</reference>
<feature type="transmembrane region" description="Helical" evidence="7">
    <location>
        <begin position="181"/>
        <end position="201"/>
    </location>
</feature>
<feature type="transmembrane region" description="Helical" evidence="7">
    <location>
        <begin position="67"/>
        <end position="89"/>
    </location>
</feature>
<evidence type="ECO:0000256" key="4">
    <source>
        <dbReference type="ARBA" id="ARBA00022692"/>
    </source>
</evidence>
<keyword evidence="4 7" id="KW-0812">Transmembrane</keyword>
<feature type="transmembrane region" description="Helical" evidence="7">
    <location>
        <begin position="125"/>
        <end position="143"/>
    </location>
</feature>
<feature type="transmembrane region" description="Helical" evidence="7">
    <location>
        <begin position="149"/>
        <end position="169"/>
    </location>
</feature>